<evidence type="ECO:0000256" key="1">
    <source>
        <dbReference type="SAM" id="MobiDB-lite"/>
    </source>
</evidence>
<dbReference type="AlphaFoldDB" id="A0A8I6RIZ6"/>
<dbReference type="RefSeq" id="XP_014246235.1">
    <property type="nucleotide sequence ID" value="XM_014390749.2"/>
</dbReference>
<protein>
    <recommendedName>
        <fullName evidence="2">Tetratricopeptide repeat protein 5 OB fold domain-containing protein</fullName>
    </recommendedName>
</protein>
<dbReference type="Proteomes" id="UP000494040">
    <property type="component" value="Unassembled WGS sequence"/>
</dbReference>
<proteinExistence type="predicted"/>
<reference evidence="3" key="1">
    <citation type="submission" date="2022-01" db="UniProtKB">
        <authorList>
            <consortium name="EnsemblMetazoa"/>
        </authorList>
    </citation>
    <scope>IDENTIFICATION</scope>
</reference>
<dbReference type="SUPFAM" id="SSF48452">
    <property type="entry name" value="TPR-like"/>
    <property type="match status" value="1"/>
</dbReference>
<evidence type="ECO:0000313" key="3">
    <source>
        <dbReference type="EnsemblMetazoa" id="XP_014246235.1"/>
    </source>
</evidence>
<feature type="compositionally biased region" description="Polar residues" evidence="1">
    <location>
        <begin position="42"/>
        <end position="57"/>
    </location>
</feature>
<evidence type="ECO:0000313" key="4">
    <source>
        <dbReference type="Proteomes" id="UP000494040"/>
    </source>
</evidence>
<organism evidence="3 4">
    <name type="scientific">Cimex lectularius</name>
    <name type="common">Bed bug</name>
    <name type="synonym">Acanthia lectularia</name>
    <dbReference type="NCBI Taxonomy" id="79782"/>
    <lineage>
        <taxon>Eukaryota</taxon>
        <taxon>Metazoa</taxon>
        <taxon>Ecdysozoa</taxon>
        <taxon>Arthropoda</taxon>
        <taxon>Hexapoda</taxon>
        <taxon>Insecta</taxon>
        <taxon>Pterygota</taxon>
        <taxon>Neoptera</taxon>
        <taxon>Paraneoptera</taxon>
        <taxon>Hemiptera</taxon>
        <taxon>Heteroptera</taxon>
        <taxon>Panheteroptera</taxon>
        <taxon>Cimicomorpha</taxon>
        <taxon>Cimicidae</taxon>
        <taxon>Cimex</taxon>
    </lineage>
</organism>
<sequence length="680" mass="78058">MLFLTNKFKNGRKMKKSNINEGEYWIQIVRNYRLEMKDGEMQNNNEMKGTSDQSGSRKQSENKVRREFPEYDSIMLDWERSELGTITARKIEFKQEDKIRARETYKRLMVVLEDELFIPGPTMPNIAIPSAEMEKLDIEECTNAETSTAKPSKMTKTPKRHGVKTKKNTRNERGEHRCTSPVMPSVSPATGIARPSLGTDHPLSFPVIVSQERSASTSKGSHKHDSGHVARTFSFNESLVEVADAMAQLMENSNPVEAIYKLLMVQRDVIHQAHSSNDPEADQIKLTPEELINTLYRLVQDLDKFLGTIGNINNARQKVNYWILLGRIYMYMPNLHSKMIDGIERAAKLDPTRHEPWNMLGDFYYYKRNNLTMARSCFENGAAAFFNPVSLRMLALVELKCVESMAGLTPTDRRRALTRSIIYAQHAVLSKFDDGKSWMILGNTYLTSHFSGNPSPNYPKYALACYLRTERSLIPFVTPELYFNKYIALTYLEHFYDGICALNEAKQLNPGWMVPKLRRKHLKKYLQVLTDYSLYYGYLSTKKISQMKKVIRDKGLTLLSSFTGTPSTLEDLKSNDNPGRIIYGKVIWTLSSDYIFPYTFGMIDVKGTSFVVTVFYMQRKKKFVIGDNIGIKDPILTHYNFVFGQAHHEVKFSKIRVNCPTELILNGLPVPKAYVDPREL</sequence>
<dbReference type="InterPro" id="IPR038645">
    <property type="entry name" value="TTC5_OB_sf"/>
</dbReference>
<dbReference type="KEGG" id="clec:106664764"/>
<feature type="region of interest" description="Disordered" evidence="1">
    <location>
        <begin position="42"/>
        <end position="65"/>
    </location>
</feature>
<dbReference type="InterPro" id="IPR011990">
    <property type="entry name" value="TPR-like_helical_dom_sf"/>
</dbReference>
<evidence type="ECO:0000259" key="2">
    <source>
        <dbReference type="Pfam" id="PF16669"/>
    </source>
</evidence>
<dbReference type="EnsemblMetazoa" id="XM_014390749.2">
    <property type="protein sequence ID" value="XP_014246235.1"/>
    <property type="gene ID" value="LOC106664764"/>
</dbReference>
<feature type="region of interest" description="Disordered" evidence="1">
    <location>
        <begin position="145"/>
        <end position="198"/>
    </location>
</feature>
<dbReference type="Pfam" id="PF16669">
    <property type="entry name" value="TTC5_OB"/>
    <property type="match status" value="1"/>
</dbReference>
<keyword evidence="4" id="KW-1185">Reference proteome</keyword>
<name>A0A8I6RIZ6_CIMLE</name>
<dbReference type="Gene3D" id="2.40.50.550">
    <property type="match status" value="1"/>
</dbReference>
<dbReference type="OrthoDB" id="423589at2759"/>
<dbReference type="InterPro" id="IPR032076">
    <property type="entry name" value="TTC5_OB"/>
</dbReference>
<dbReference type="Gene3D" id="1.25.40.10">
    <property type="entry name" value="Tetratricopeptide repeat domain"/>
    <property type="match status" value="1"/>
</dbReference>
<feature type="compositionally biased region" description="Basic residues" evidence="1">
    <location>
        <begin position="156"/>
        <end position="168"/>
    </location>
</feature>
<dbReference type="GeneID" id="106664764"/>
<feature type="domain" description="Tetratricopeptide repeat protein 5 OB fold" evidence="2">
    <location>
        <begin position="567"/>
        <end position="672"/>
    </location>
</feature>
<feature type="compositionally biased region" description="Basic and acidic residues" evidence="1">
    <location>
        <begin position="169"/>
        <end position="178"/>
    </location>
</feature>
<accession>A0A8I6RIZ6</accession>